<evidence type="ECO:0000313" key="1">
    <source>
        <dbReference type="EMBL" id="PKW16872.1"/>
    </source>
</evidence>
<name>A0A2N3Y1U5_SACSN</name>
<sequence>MLDPSFEQSVGAGSDLVRELAQGLPTVLELLREHEDDFDEVLPTVFLSEIAQWYAETWLARETDPGTFDEASRFATRVAVRYPEVSPSERNMFAVGFLEALPNPGEAGRGCLEALPDILRVEREAMDSPNNGPGIGDGGTGL</sequence>
<dbReference type="AlphaFoldDB" id="A0A2N3Y1U5"/>
<proteinExistence type="predicted"/>
<dbReference type="STRING" id="994479.GCA_000194155_07470"/>
<dbReference type="RefSeq" id="WP_101376692.1">
    <property type="nucleotide sequence ID" value="NZ_CP172070.1"/>
</dbReference>
<organism evidence="1 2">
    <name type="scientific">Saccharopolyspora spinosa</name>
    <dbReference type="NCBI Taxonomy" id="60894"/>
    <lineage>
        <taxon>Bacteria</taxon>
        <taxon>Bacillati</taxon>
        <taxon>Actinomycetota</taxon>
        <taxon>Actinomycetes</taxon>
        <taxon>Pseudonocardiales</taxon>
        <taxon>Pseudonocardiaceae</taxon>
        <taxon>Saccharopolyspora</taxon>
    </lineage>
</organism>
<reference evidence="1" key="1">
    <citation type="submission" date="2017-12" db="EMBL/GenBank/DDBJ databases">
        <title>Sequencing the genomes of 1000 Actinobacteria strains.</title>
        <authorList>
            <person name="Klenk H.-P."/>
        </authorList>
    </citation>
    <scope>NUCLEOTIDE SEQUENCE [LARGE SCALE GENOMIC DNA]</scope>
    <source>
        <strain evidence="1">DSM 44228</strain>
    </source>
</reference>
<accession>A0A2N3Y1U5</accession>
<protein>
    <submittedName>
        <fullName evidence="1">Uncharacterized protein</fullName>
    </submittedName>
</protein>
<dbReference type="Proteomes" id="UP000233786">
    <property type="component" value="Unassembled WGS sequence"/>
</dbReference>
<gene>
    <name evidence="1" type="ORF">A8926_4770</name>
</gene>
<comment type="caution">
    <text evidence="1">The sequence shown here is derived from an EMBL/GenBank/DDBJ whole genome shotgun (WGS) entry which is preliminary data.</text>
</comment>
<dbReference type="EMBL" id="PJNB01000001">
    <property type="protein sequence ID" value="PKW16872.1"/>
    <property type="molecule type" value="Genomic_DNA"/>
</dbReference>
<keyword evidence="2" id="KW-1185">Reference proteome</keyword>
<evidence type="ECO:0000313" key="2">
    <source>
        <dbReference type="Proteomes" id="UP000233786"/>
    </source>
</evidence>
<dbReference type="OrthoDB" id="8410617at2"/>